<feature type="compositionally biased region" description="Low complexity" evidence="6">
    <location>
        <begin position="129"/>
        <end position="138"/>
    </location>
</feature>
<keyword evidence="4" id="KW-0862">Zinc</keyword>
<dbReference type="GO" id="GO:0001817">
    <property type="term" value="P:regulation of cytokine production"/>
    <property type="evidence" value="ECO:0007669"/>
    <property type="project" value="TreeGrafter"/>
</dbReference>
<dbReference type="GO" id="GO:0008270">
    <property type="term" value="F:zinc ion binding"/>
    <property type="evidence" value="ECO:0007669"/>
    <property type="project" value="UniProtKB-KW"/>
</dbReference>
<evidence type="ECO:0000256" key="3">
    <source>
        <dbReference type="ARBA" id="ARBA00022771"/>
    </source>
</evidence>
<evidence type="ECO:0000313" key="9">
    <source>
        <dbReference type="Proteomes" id="UP000694523"/>
    </source>
</evidence>
<dbReference type="AlphaFoldDB" id="A0A8C6WRE8"/>
<sequence length="323" mass="36599">MRMNRCGKWNRLSSDQAKQEPHVSTFVVSGAGKIKCSQQCNEQPIMTLLSPAGVQIHWCPEPSLIQEVPETPPIKEEQSVKPEEEQLPPFTAVCVKSEEQTVQRQEVNSELEEQTNNSSDSDWEHWEPAASASAAQTETEADGVQIKDTRGTRPFMCSVCEKTFTPDVERHMLTHAGGRPYSCSLTQQNDLDTHMQVHTEVRPDSDLTCPVCQKRFTHNSTIKRHMATHTGDRPYSCSICDATFLRKYYLQVHMRRHTGERPYSCSVCQKSFSQSCNLKTHMVTHTGERPYSCSICQRTFALSNALRVHMITHTDLAALQSNR</sequence>
<keyword evidence="3 5" id="KW-0863">Zinc-finger</keyword>
<evidence type="ECO:0000313" key="8">
    <source>
        <dbReference type="Ensembl" id="ENSNMLP00000026390.1"/>
    </source>
</evidence>
<keyword evidence="9" id="KW-1185">Reference proteome</keyword>
<dbReference type="PROSITE" id="PS00028">
    <property type="entry name" value="ZINC_FINGER_C2H2_1"/>
    <property type="match status" value="4"/>
</dbReference>
<dbReference type="Ensembl" id="ENSNMLT00000029484.1">
    <property type="protein sequence ID" value="ENSNMLP00000026390.1"/>
    <property type="gene ID" value="ENSNMLG00000016818.1"/>
</dbReference>
<dbReference type="SMART" id="SM00355">
    <property type="entry name" value="ZnF_C2H2"/>
    <property type="match status" value="6"/>
</dbReference>
<evidence type="ECO:0000259" key="7">
    <source>
        <dbReference type="PROSITE" id="PS50157"/>
    </source>
</evidence>
<feature type="domain" description="C2H2-type" evidence="7">
    <location>
        <begin position="207"/>
        <end position="234"/>
    </location>
</feature>
<dbReference type="InterPro" id="IPR013087">
    <property type="entry name" value="Znf_C2H2_type"/>
</dbReference>
<feature type="compositionally biased region" description="Polar residues" evidence="6">
    <location>
        <begin position="102"/>
        <end position="120"/>
    </location>
</feature>
<evidence type="ECO:0000256" key="5">
    <source>
        <dbReference type="PROSITE-ProRule" id="PRU00042"/>
    </source>
</evidence>
<evidence type="ECO:0000256" key="2">
    <source>
        <dbReference type="ARBA" id="ARBA00022737"/>
    </source>
</evidence>
<dbReference type="GO" id="GO:0000978">
    <property type="term" value="F:RNA polymerase II cis-regulatory region sequence-specific DNA binding"/>
    <property type="evidence" value="ECO:0007669"/>
    <property type="project" value="TreeGrafter"/>
</dbReference>
<feature type="domain" description="C2H2-type" evidence="7">
    <location>
        <begin position="263"/>
        <end position="290"/>
    </location>
</feature>
<dbReference type="GO" id="GO:0005654">
    <property type="term" value="C:nucleoplasm"/>
    <property type="evidence" value="ECO:0007669"/>
    <property type="project" value="TreeGrafter"/>
</dbReference>
<feature type="region of interest" description="Disordered" evidence="6">
    <location>
        <begin position="1"/>
        <end position="20"/>
    </location>
</feature>
<protein>
    <recommendedName>
        <fullName evidence="7">C2H2-type domain-containing protein</fullName>
    </recommendedName>
</protein>
<dbReference type="PANTHER" id="PTHR23235">
    <property type="entry name" value="KRUEPPEL-LIKE TRANSCRIPTION FACTOR"/>
    <property type="match status" value="1"/>
</dbReference>
<dbReference type="SUPFAM" id="SSF57667">
    <property type="entry name" value="beta-beta-alpha zinc fingers"/>
    <property type="match status" value="3"/>
</dbReference>
<organism evidence="8 9">
    <name type="scientific">Neogobius melanostomus</name>
    <name type="common">round goby</name>
    <dbReference type="NCBI Taxonomy" id="47308"/>
    <lineage>
        <taxon>Eukaryota</taxon>
        <taxon>Metazoa</taxon>
        <taxon>Chordata</taxon>
        <taxon>Craniata</taxon>
        <taxon>Vertebrata</taxon>
        <taxon>Euteleostomi</taxon>
        <taxon>Actinopterygii</taxon>
        <taxon>Neopterygii</taxon>
        <taxon>Teleostei</taxon>
        <taxon>Neoteleostei</taxon>
        <taxon>Acanthomorphata</taxon>
        <taxon>Gobiaria</taxon>
        <taxon>Gobiiformes</taxon>
        <taxon>Gobioidei</taxon>
        <taxon>Gobiidae</taxon>
        <taxon>Benthophilinae</taxon>
        <taxon>Neogobiini</taxon>
        <taxon>Neogobius</taxon>
    </lineage>
</organism>
<dbReference type="GO" id="GO:0001227">
    <property type="term" value="F:DNA-binding transcription repressor activity, RNA polymerase II-specific"/>
    <property type="evidence" value="ECO:0007669"/>
    <property type="project" value="TreeGrafter"/>
</dbReference>
<reference evidence="8" key="1">
    <citation type="submission" date="2025-08" db="UniProtKB">
        <authorList>
            <consortium name="Ensembl"/>
        </authorList>
    </citation>
    <scope>IDENTIFICATION</scope>
</reference>
<keyword evidence="2" id="KW-0677">Repeat</keyword>
<dbReference type="PANTHER" id="PTHR23235:SF120">
    <property type="entry name" value="KRUPPEL-LIKE FACTOR 15"/>
    <property type="match status" value="1"/>
</dbReference>
<dbReference type="Pfam" id="PF00096">
    <property type="entry name" value="zf-C2H2"/>
    <property type="match status" value="4"/>
</dbReference>
<dbReference type="InterPro" id="IPR036236">
    <property type="entry name" value="Znf_C2H2_sf"/>
</dbReference>
<name>A0A8C6WRE8_9GOBI</name>
<evidence type="ECO:0000256" key="6">
    <source>
        <dbReference type="SAM" id="MobiDB-lite"/>
    </source>
</evidence>
<evidence type="ECO:0000256" key="4">
    <source>
        <dbReference type="ARBA" id="ARBA00022833"/>
    </source>
</evidence>
<feature type="domain" description="C2H2-type" evidence="7">
    <location>
        <begin position="291"/>
        <end position="318"/>
    </location>
</feature>
<evidence type="ECO:0000256" key="1">
    <source>
        <dbReference type="ARBA" id="ARBA00022723"/>
    </source>
</evidence>
<dbReference type="Gene3D" id="3.30.160.60">
    <property type="entry name" value="Classic Zinc Finger"/>
    <property type="match status" value="5"/>
</dbReference>
<dbReference type="GO" id="GO:0002682">
    <property type="term" value="P:regulation of immune system process"/>
    <property type="evidence" value="ECO:0007669"/>
    <property type="project" value="TreeGrafter"/>
</dbReference>
<proteinExistence type="predicted"/>
<dbReference type="Proteomes" id="UP000694523">
    <property type="component" value="Unplaced"/>
</dbReference>
<keyword evidence="1" id="KW-0479">Metal-binding</keyword>
<dbReference type="PROSITE" id="PS50157">
    <property type="entry name" value="ZINC_FINGER_C2H2_2"/>
    <property type="match status" value="4"/>
</dbReference>
<feature type="domain" description="C2H2-type" evidence="7">
    <location>
        <begin position="235"/>
        <end position="262"/>
    </location>
</feature>
<feature type="region of interest" description="Disordered" evidence="6">
    <location>
        <begin position="98"/>
        <end position="142"/>
    </location>
</feature>
<reference evidence="8" key="2">
    <citation type="submission" date="2025-09" db="UniProtKB">
        <authorList>
            <consortium name="Ensembl"/>
        </authorList>
    </citation>
    <scope>IDENTIFICATION</scope>
</reference>
<accession>A0A8C6WRE8</accession>